<evidence type="ECO:0000256" key="5">
    <source>
        <dbReference type="ARBA" id="ARBA00023136"/>
    </source>
</evidence>
<dbReference type="Gene3D" id="1.20.1250.20">
    <property type="entry name" value="MFS general substrate transporter like domains"/>
    <property type="match status" value="1"/>
</dbReference>
<organism evidence="8 9">
    <name type="scientific">Camellia sinensis var. sinensis</name>
    <name type="common">China tea</name>
    <dbReference type="NCBI Taxonomy" id="542762"/>
    <lineage>
        <taxon>Eukaryota</taxon>
        <taxon>Viridiplantae</taxon>
        <taxon>Streptophyta</taxon>
        <taxon>Embryophyta</taxon>
        <taxon>Tracheophyta</taxon>
        <taxon>Spermatophyta</taxon>
        <taxon>Magnoliopsida</taxon>
        <taxon>eudicotyledons</taxon>
        <taxon>Gunneridae</taxon>
        <taxon>Pentapetalae</taxon>
        <taxon>asterids</taxon>
        <taxon>Ericales</taxon>
        <taxon>Theaceae</taxon>
        <taxon>Camellia</taxon>
    </lineage>
</organism>
<comment type="subcellular location">
    <subcellularLocation>
        <location evidence="1">Membrane</location>
        <topology evidence="1">Multi-pass membrane protein</topology>
    </subcellularLocation>
</comment>
<dbReference type="Proteomes" id="UP000306102">
    <property type="component" value="Unassembled WGS sequence"/>
</dbReference>
<comment type="similarity">
    <text evidence="6">Belongs to the major facilitator superfamily. Phosphate:H(+) symporter (TC 2.A.1.9) family.</text>
</comment>
<sequence length="230" mass="25994">MDRHLTSSFQIPAGSMTVFTFTCMLTTTAFYDRLFVPFIRTFTGIDRGITFLQRMGIGFVISILATLVAGFVEVRRKHVASAYGLTDNPKATIPISIFWLVPQYGLYGVAEAFMSIGHMEFLYDQAPESMRSTAMALFWSANSLGHYLSTLLVTVVHKLSAGPGGSNWLPDYNLNEGKLEYFYWLITVMQIINLVYYVFCAKFYTFKPVEIHRKEDGESTRDAVELASHV</sequence>
<evidence type="ECO:0008006" key="10">
    <source>
        <dbReference type="Google" id="ProtNLM"/>
    </source>
</evidence>
<dbReference type="GO" id="GO:0016020">
    <property type="term" value="C:membrane"/>
    <property type="evidence" value="ECO:0007669"/>
    <property type="project" value="UniProtKB-SubCell"/>
</dbReference>
<proteinExistence type="inferred from homology"/>
<dbReference type="GO" id="GO:0022857">
    <property type="term" value="F:transmembrane transporter activity"/>
    <property type="evidence" value="ECO:0007669"/>
    <property type="project" value="InterPro"/>
</dbReference>
<reference evidence="8 9" key="1">
    <citation type="journal article" date="2018" name="Proc. Natl. Acad. Sci. U.S.A.">
        <title>Draft genome sequence of Camellia sinensis var. sinensis provides insights into the evolution of the tea genome and tea quality.</title>
        <authorList>
            <person name="Wei C."/>
            <person name="Yang H."/>
            <person name="Wang S."/>
            <person name="Zhao J."/>
            <person name="Liu C."/>
            <person name="Gao L."/>
            <person name="Xia E."/>
            <person name="Lu Y."/>
            <person name="Tai Y."/>
            <person name="She G."/>
            <person name="Sun J."/>
            <person name="Cao H."/>
            <person name="Tong W."/>
            <person name="Gao Q."/>
            <person name="Li Y."/>
            <person name="Deng W."/>
            <person name="Jiang X."/>
            <person name="Wang W."/>
            <person name="Chen Q."/>
            <person name="Zhang S."/>
            <person name="Li H."/>
            <person name="Wu J."/>
            <person name="Wang P."/>
            <person name="Li P."/>
            <person name="Shi C."/>
            <person name="Zheng F."/>
            <person name="Jian J."/>
            <person name="Huang B."/>
            <person name="Shan D."/>
            <person name="Shi M."/>
            <person name="Fang C."/>
            <person name="Yue Y."/>
            <person name="Li F."/>
            <person name="Li D."/>
            <person name="Wei S."/>
            <person name="Han B."/>
            <person name="Jiang C."/>
            <person name="Yin Y."/>
            <person name="Xia T."/>
            <person name="Zhang Z."/>
            <person name="Bennetzen J.L."/>
            <person name="Zhao S."/>
            <person name="Wan X."/>
        </authorList>
    </citation>
    <scope>NUCLEOTIDE SEQUENCE [LARGE SCALE GENOMIC DNA]</scope>
    <source>
        <strain evidence="9">cv. Shuchazao</strain>
        <tissue evidence="8">Leaf</tissue>
    </source>
</reference>
<keyword evidence="5 7" id="KW-0472">Membrane</keyword>
<feature type="transmembrane region" description="Helical" evidence="7">
    <location>
        <begin position="181"/>
        <end position="204"/>
    </location>
</feature>
<dbReference type="InterPro" id="IPR000109">
    <property type="entry name" value="POT_fam"/>
</dbReference>
<comment type="caution">
    <text evidence="8">The sequence shown here is derived from an EMBL/GenBank/DDBJ whole genome shotgun (WGS) entry which is preliminary data.</text>
</comment>
<gene>
    <name evidence="8" type="ORF">TEA_027480</name>
</gene>
<keyword evidence="3 7" id="KW-0812">Transmembrane</keyword>
<keyword evidence="4 7" id="KW-1133">Transmembrane helix</keyword>
<feature type="transmembrane region" description="Helical" evidence="7">
    <location>
        <begin position="12"/>
        <end position="31"/>
    </location>
</feature>
<evidence type="ECO:0000256" key="4">
    <source>
        <dbReference type="ARBA" id="ARBA00022989"/>
    </source>
</evidence>
<name>A0A4S4EMQ1_CAMSN</name>
<protein>
    <recommendedName>
        <fullName evidence="10">Major facilitator superfamily (MFS) profile domain-containing protein</fullName>
    </recommendedName>
</protein>
<dbReference type="PANTHER" id="PTHR11654">
    <property type="entry name" value="OLIGOPEPTIDE TRANSPORTER-RELATED"/>
    <property type="match status" value="1"/>
</dbReference>
<evidence type="ECO:0000256" key="7">
    <source>
        <dbReference type="SAM" id="Phobius"/>
    </source>
</evidence>
<evidence type="ECO:0000256" key="1">
    <source>
        <dbReference type="ARBA" id="ARBA00004141"/>
    </source>
</evidence>
<keyword evidence="9" id="KW-1185">Reference proteome</keyword>
<dbReference type="EMBL" id="SDRB02003351">
    <property type="protein sequence ID" value="THG17930.1"/>
    <property type="molecule type" value="Genomic_DNA"/>
</dbReference>
<evidence type="ECO:0000256" key="3">
    <source>
        <dbReference type="ARBA" id="ARBA00022692"/>
    </source>
</evidence>
<evidence type="ECO:0000256" key="2">
    <source>
        <dbReference type="ARBA" id="ARBA00005982"/>
    </source>
</evidence>
<dbReference type="AlphaFoldDB" id="A0A4S4EMQ1"/>
<feature type="transmembrane region" description="Helical" evidence="7">
    <location>
        <begin position="136"/>
        <end position="161"/>
    </location>
</feature>
<dbReference type="Pfam" id="PF00854">
    <property type="entry name" value="PTR2"/>
    <property type="match status" value="1"/>
</dbReference>
<evidence type="ECO:0000313" key="9">
    <source>
        <dbReference type="Proteomes" id="UP000306102"/>
    </source>
</evidence>
<evidence type="ECO:0000256" key="6">
    <source>
        <dbReference type="ARBA" id="ARBA00044504"/>
    </source>
</evidence>
<dbReference type="InterPro" id="IPR036259">
    <property type="entry name" value="MFS_trans_sf"/>
</dbReference>
<comment type="similarity">
    <text evidence="2">Belongs to the major facilitator superfamily. Proton-dependent oligopeptide transporter (POT/PTR) (TC 2.A.17) family.</text>
</comment>
<feature type="transmembrane region" description="Helical" evidence="7">
    <location>
        <begin position="51"/>
        <end position="72"/>
    </location>
</feature>
<dbReference type="SUPFAM" id="SSF103473">
    <property type="entry name" value="MFS general substrate transporter"/>
    <property type="match status" value="1"/>
</dbReference>
<evidence type="ECO:0000313" key="8">
    <source>
        <dbReference type="EMBL" id="THG17930.1"/>
    </source>
</evidence>
<accession>A0A4S4EMQ1</accession>